<evidence type="ECO:0000313" key="3">
    <source>
        <dbReference type="EMBL" id="GAA1494165.1"/>
    </source>
</evidence>
<evidence type="ECO:0000313" key="4">
    <source>
        <dbReference type="Proteomes" id="UP001501742"/>
    </source>
</evidence>
<feature type="compositionally biased region" description="Low complexity" evidence="1">
    <location>
        <begin position="85"/>
        <end position="99"/>
    </location>
</feature>
<feature type="compositionally biased region" description="Basic and acidic residues" evidence="1">
    <location>
        <begin position="8"/>
        <end position="21"/>
    </location>
</feature>
<evidence type="ECO:0000259" key="2">
    <source>
        <dbReference type="Pfam" id="PF07498"/>
    </source>
</evidence>
<dbReference type="Proteomes" id="UP001501742">
    <property type="component" value="Unassembled WGS sequence"/>
</dbReference>
<gene>
    <name evidence="3" type="ORF">GCM10009627_25110</name>
</gene>
<sequence>METTAPAADRRPTRSDPKEPDMPADDDLPSTLQRSPEHAQDVYRAARKSAEAEYGDGQRAGRTAWAAVKHEYEKVGDHWEEKESAGPSDSGAAGSRGSGTTEEGVDANASKAHLLDVAKRLDVRGRSTMTKDELVDAIKKANRRATAAARD</sequence>
<protein>
    <submittedName>
        <fullName evidence="3">ChaB family protein</fullName>
    </submittedName>
</protein>
<feature type="region of interest" description="Disordered" evidence="1">
    <location>
        <begin position="76"/>
        <end position="113"/>
    </location>
</feature>
<keyword evidence="4" id="KW-1185">Reference proteome</keyword>
<dbReference type="InterPro" id="IPR009317">
    <property type="entry name" value="ChaB"/>
</dbReference>
<comment type="caution">
    <text evidence="3">The sequence shown here is derived from an EMBL/GenBank/DDBJ whole genome shotgun (WGS) entry which is preliminary data.</text>
</comment>
<dbReference type="Gene3D" id="1.10.1740.70">
    <property type="entry name" value="ChaB"/>
    <property type="match status" value="1"/>
</dbReference>
<dbReference type="InterPro" id="IPR011112">
    <property type="entry name" value="Rho-like_N"/>
</dbReference>
<reference evidence="3 4" key="1">
    <citation type="journal article" date="2019" name="Int. J. Syst. Evol. Microbiol.">
        <title>The Global Catalogue of Microorganisms (GCM) 10K type strain sequencing project: providing services to taxonomists for standard genome sequencing and annotation.</title>
        <authorList>
            <consortium name="The Broad Institute Genomics Platform"/>
            <consortium name="The Broad Institute Genome Sequencing Center for Infectious Disease"/>
            <person name="Wu L."/>
            <person name="Ma J."/>
        </authorList>
    </citation>
    <scope>NUCLEOTIDE SEQUENCE [LARGE SCALE GENOMIC DNA]</scope>
    <source>
        <strain evidence="3 4">JCM 12140</strain>
    </source>
</reference>
<evidence type="ECO:0000256" key="1">
    <source>
        <dbReference type="SAM" id="MobiDB-lite"/>
    </source>
</evidence>
<dbReference type="EMBL" id="BAAAJX010000014">
    <property type="protein sequence ID" value="GAA1494165.1"/>
    <property type="molecule type" value="Genomic_DNA"/>
</dbReference>
<feature type="region of interest" description="Disordered" evidence="1">
    <location>
        <begin position="1"/>
        <end position="61"/>
    </location>
</feature>
<dbReference type="InterPro" id="IPR037205">
    <property type="entry name" value="ChaB_sf"/>
</dbReference>
<name>A0ABN1ZEN1_9MICO</name>
<dbReference type="SUPFAM" id="SSF140376">
    <property type="entry name" value="ChaB-like"/>
    <property type="match status" value="1"/>
</dbReference>
<organism evidence="3 4">
    <name type="scientific">Curtobacterium herbarum</name>
    <dbReference type="NCBI Taxonomy" id="150122"/>
    <lineage>
        <taxon>Bacteria</taxon>
        <taxon>Bacillati</taxon>
        <taxon>Actinomycetota</taxon>
        <taxon>Actinomycetes</taxon>
        <taxon>Micrococcales</taxon>
        <taxon>Microbacteriaceae</taxon>
        <taxon>Curtobacterium</taxon>
    </lineage>
</organism>
<accession>A0ABN1ZEN1</accession>
<dbReference type="Pfam" id="PF07498">
    <property type="entry name" value="Rho_N"/>
    <property type="match status" value="1"/>
</dbReference>
<feature type="domain" description="Rho termination factor-like N-terminal" evidence="2">
    <location>
        <begin position="114"/>
        <end position="142"/>
    </location>
</feature>
<dbReference type="Pfam" id="PF06150">
    <property type="entry name" value="ChaB"/>
    <property type="match status" value="1"/>
</dbReference>
<proteinExistence type="predicted"/>